<dbReference type="EMBL" id="JANIBK010000057">
    <property type="protein sequence ID" value="MCQ8129145.1"/>
    <property type="molecule type" value="Genomic_DNA"/>
</dbReference>
<keyword evidence="1" id="KW-0472">Membrane</keyword>
<feature type="transmembrane region" description="Helical" evidence="1">
    <location>
        <begin position="118"/>
        <end position="135"/>
    </location>
</feature>
<feature type="transmembrane region" description="Helical" evidence="1">
    <location>
        <begin position="94"/>
        <end position="112"/>
    </location>
</feature>
<reference evidence="2 3" key="1">
    <citation type="submission" date="2022-07" db="EMBL/GenBank/DDBJ databases">
        <title>Methylomonas rivi sp. nov., Methylomonas rosea sp. nov., Methylomonas aureus sp. nov. and Methylomonas subterranea sp. nov., four novel methanotrophs isolated from a freshwater creek and the deep terrestrial subsurface.</title>
        <authorList>
            <person name="Abin C."/>
            <person name="Sankaranarayanan K."/>
            <person name="Garner C."/>
            <person name="Sindelar R."/>
            <person name="Kotary K."/>
            <person name="Garner R."/>
            <person name="Barclay S."/>
            <person name="Lawson P."/>
            <person name="Krumholz L."/>
        </authorList>
    </citation>
    <scope>NUCLEOTIDE SEQUENCE [LARGE SCALE GENOMIC DNA]</scope>
    <source>
        <strain evidence="2 3">WSC-6</strain>
    </source>
</reference>
<gene>
    <name evidence="2" type="ORF">NP596_11835</name>
</gene>
<evidence type="ECO:0000313" key="3">
    <source>
        <dbReference type="Proteomes" id="UP001524586"/>
    </source>
</evidence>
<evidence type="ECO:0000313" key="2">
    <source>
        <dbReference type="EMBL" id="MCQ8129145.1"/>
    </source>
</evidence>
<evidence type="ECO:0008006" key="4">
    <source>
        <dbReference type="Google" id="ProtNLM"/>
    </source>
</evidence>
<accession>A0ABT1U5R2</accession>
<comment type="caution">
    <text evidence="2">The sequence shown here is derived from an EMBL/GenBank/DDBJ whole genome shotgun (WGS) entry which is preliminary data.</text>
</comment>
<keyword evidence="3" id="KW-1185">Reference proteome</keyword>
<protein>
    <recommendedName>
        <fullName evidence="4">Heavy metal translocating P-type ATPase</fullName>
    </recommendedName>
</protein>
<name>A0ABT1U5R2_9GAMM</name>
<organism evidence="2 3">
    <name type="scientific">Methylomonas rivi</name>
    <dbReference type="NCBI Taxonomy" id="2952226"/>
    <lineage>
        <taxon>Bacteria</taxon>
        <taxon>Pseudomonadati</taxon>
        <taxon>Pseudomonadota</taxon>
        <taxon>Gammaproteobacteria</taxon>
        <taxon>Methylococcales</taxon>
        <taxon>Methylococcaceae</taxon>
        <taxon>Methylomonas</taxon>
    </lineage>
</organism>
<dbReference type="Proteomes" id="UP001524586">
    <property type="component" value="Unassembled WGS sequence"/>
</dbReference>
<dbReference type="Pfam" id="PF19991">
    <property type="entry name" value="HMA_2"/>
    <property type="match status" value="1"/>
</dbReference>
<sequence>MNRIVSSTPGRIRVRDKRLRNPARLDILEAELLKIEAINELHPNAAAGSMVVIFDPEQIDLSAFEVKVDAAADRALDASLSTENRSMKMRINRYAKVGMLGSLATSLALVAAGQKKGHAVAGGLFMACLGVHLTTHRKSLLR</sequence>
<proteinExistence type="predicted"/>
<keyword evidence="1" id="KW-0812">Transmembrane</keyword>
<keyword evidence="1" id="KW-1133">Transmembrane helix</keyword>
<evidence type="ECO:0000256" key="1">
    <source>
        <dbReference type="SAM" id="Phobius"/>
    </source>
</evidence>
<dbReference type="RefSeq" id="WP_256615571.1">
    <property type="nucleotide sequence ID" value="NZ_JANIBK010000057.1"/>
</dbReference>